<reference evidence="19" key="1">
    <citation type="submission" date="2020-07" db="EMBL/GenBank/DDBJ databases">
        <title>Complete genome sequencing of Coprobacter sp. strain 2CBH44.</title>
        <authorList>
            <person name="Sakamoto M."/>
            <person name="Murakami T."/>
            <person name="Mori H."/>
        </authorList>
    </citation>
    <scope>NUCLEOTIDE SEQUENCE [LARGE SCALE GENOMIC DNA]</scope>
    <source>
        <strain evidence="19">2CBH44</strain>
    </source>
</reference>
<dbReference type="GO" id="GO:0046930">
    <property type="term" value="C:pore complex"/>
    <property type="evidence" value="ECO:0007669"/>
    <property type="project" value="UniProtKB-KW"/>
</dbReference>
<keyword evidence="12" id="KW-0564">Palmitate</keyword>
<evidence type="ECO:0000256" key="13">
    <source>
        <dbReference type="ARBA" id="ARBA00023237"/>
    </source>
</evidence>
<keyword evidence="8" id="KW-0625">Polysaccharide transport</keyword>
<keyword evidence="9" id="KW-0406">Ion transport</keyword>
<evidence type="ECO:0000256" key="12">
    <source>
        <dbReference type="ARBA" id="ARBA00023139"/>
    </source>
</evidence>
<evidence type="ECO:0000259" key="16">
    <source>
        <dbReference type="Pfam" id="PF02563"/>
    </source>
</evidence>
<evidence type="ECO:0000256" key="7">
    <source>
        <dbReference type="ARBA" id="ARBA00022729"/>
    </source>
</evidence>
<evidence type="ECO:0000259" key="17">
    <source>
        <dbReference type="Pfam" id="PF22461"/>
    </source>
</evidence>
<evidence type="ECO:0000256" key="3">
    <source>
        <dbReference type="ARBA" id="ARBA00022448"/>
    </source>
</evidence>
<accession>A0A7G1I066</accession>
<dbReference type="InterPro" id="IPR049712">
    <property type="entry name" value="Poly_export"/>
</dbReference>
<evidence type="ECO:0000256" key="9">
    <source>
        <dbReference type="ARBA" id="ARBA00023065"/>
    </source>
</evidence>
<evidence type="ECO:0000256" key="15">
    <source>
        <dbReference type="SAM" id="Phobius"/>
    </source>
</evidence>
<evidence type="ECO:0000256" key="1">
    <source>
        <dbReference type="ARBA" id="ARBA00004571"/>
    </source>
</evidence>
<evidence type="ECO:0000313" key="19">
    <source>
        <dbReference type="Proteomes" id="UP000594042"/>
    </source>
</evidence>
<dbReference type="GO" id="GO:0009279">
    <property type="term" value="C:cell outer membrane"/>
    <property type="evidence" value="ECO:0007669"/>
    <property type="project" value="UniProtKB-SubCell"/>
</dbReference>
<feature type="domain" description="Polysaccharide export protein N-terminal" evidence="16">
    <location>
        <begin position="47"/>
        <end position="142"/>
    </location>
</feature>
<evidence type="ECO:0000256" key="11">
    <source>
        <dbReference type="ARBA" id="ARBA00023136"/>
    </source>
</evidence>
<dbReference type="PANTHER" id="PTHR33619">
    <property type="entry name" value="POLYSACCHARIDE EXPORT PROTEIN GFCE-RELATED"/>
    <property type="match status" value="1"/>
</dbReference>
<evidence type="ECO:0000256" key="2">
    <source>
        <dbReference type="ARBA" id="ARBA00009450"/>
    </source>
</evidence>
<gene>
    <name evidence="18" type="ORF">Cop2CBH44_28250</name>
</gene>
<comment type="similarity">
    <text evidence="2">Belongs to the BexD/CtrA/VexA family.</text>
</comment>
<evidence type="ECO:0000256" key="6">
    <source>
        <dbReference type="ARBA" id="ARBA00022692"/>
    </source>
</evidence>
<dbReference type="EMBL" id="AP023322">
    <property type="protein sequence ID" value="BCI64472.1"/>
    <property type="molecule type" value="Genomic_DNA"/>
</dbReference>
<evidence type="ECO:0000256" key="4">
    <source>
        <dbReference type="ARBA" id="ARBA00022452"/>
    </source>
</evidence>
<evidence type="ECO:0000313" key="18">
    <source>
        <dbReference type="EMBL" id="BCI64472.1"/>
    </source>
</evidence>
<keyword evidence="14" id="KW-0449">Lipoprotein</keyword>
<dbReference type="GO" id="GO:0006811">
    <property type="term" value="P:monoatomic ion transport"/>
    <property type="evidence" value="ECO:0007669"/>
    <property type="project" value="UniProtKB-KW"/>
</dbReference>
<keyword evidence="6 15" id="KW-0812">Transmembrane</keyword>
<dbReference type="Pfam" id="PF22461">
    <property type="entry name" value="SLBB_2"/>
    <property type="match status" value="1"/>
</dbReference>
<dbReference type="PANTHER" id="PTHR33619:SF3">
    <property type="entry name" value="POLYSACCHARIDE EXPORT PROTEIN GFCE-RELATED"/>
    <property type="match status" value="1"/>
</dbReference>
<dbReference type="Pfam" id="PF02563">
    <property type="entry name" value="Poly_export"/>
    <property type="match status" value="1"/>
</dbReference>
<dbReference type="Proteomes" id="UP000594042">
    <property type="component" value="Chromosome"/>
</dbReference>
<name>A0A7G1I066_9BACT</name>
<keyword evidence="19" id="KW-1185">Reference proteome</keyword>
<dbReference type="Gene3D" id="3.10.560.10">
    <property type="entry name" value="Outer membrane lipoprotein wza domain like"/>
    <property type="match status" value="1"/>
</dbReference>
<keyword evidence="5" id="KW-0762">Sugar transport</keyword>
<feature type="transmembrane region" description="Helical" evidence="15">
    <location>
        <begin position="247"/>
        <end position="267"/>
    </location>
</feature>
<dbReference type="RefSeq" id="WP_021931781.1">
    <property type="nucleotide sequence ID" value="NZ_AP023322.1"/>
</dbReference>
<keyword evidence="7" id="KW-0732">Signal</keyword>
<proteinExistence type="inferred from homology"/>
<keyword evidence="4" id="KW-1134">Transmembrane beta strand</keyword>
<sequence length="269" mass="29650">MRTNILLLFVLPIIAFSCKTKSEVIYFKTVGTNNNTEISSEKIISYEPKIIPDDILSITVTATDPAAVAIFNLPTSSFLAPGETQMNVTPSLQTYLVDAKGNIDFPVIGKIHVAGLTRGQLANLIKTKIETYVENPLVTIQVMNFKVVVLGEVNKPGTVKINNERISILDAIGEAGDLTIYGERTNVLIIRENNGKKEFARLDLTQPDIFTSPYYYLQKNDVIYIEPNKARQGNALYSSNKQYNVSVISTVISAVSVIASLCIALFVNR</sequence>
<comment type="subcellular location">
    <subcellularLocation>
        <location evidence="1">Cell outer membrane</location>
        <topology evidence="1">Multi-pass membrane protein</topology>
    </subcellularLocation>
</comment>
<dbReference type="PROSITE" id="PS51257">
    <property type="entry name" value="PROKAR_LIPOPROTEIN"/>
    <property type="match status" value="1"/>
</dbReference>
<evidence type="ECO:0000256" key="10">
    <source>
        <dbReference type="ARBA" id="ARBA00023114"/>
    </source>
</evidence>
<keyword evidence="3" id="KW-0813">Transport</keyword>
<dbReference type="GO" id="GO:0015159">
    <property type="term" value="F:polysaccharide transmembrane transporter activity"/>
    <property type="evidence" value="ECO:0007669"/>
    <property type="project" value="InterPro"/>
</dbReference>
<keyword evidence="11 15" id="KW-0472">Membrane</keyword>
<feature type="domain" description="SLBB" evidence="17">
    <location>
        <begin position="146"/>
        <end position="225"/>
    </location>
</feature>
<evidence type="ECO:0000256" key="8">
    <source>
        <dbReference type="ARBA" id="ARBA00023047"/>
    </source>
</evidence>
<evidence type="ECO:0000256" key="5">
    <source>
        <dbReference type="ARBA" id="ARBA00022597"/>
    </source>
</evidence>
<evidence type="ECO:0000256" key="14">
    <source>
        <dbReference type="ARBA" id="ARBA00023288"/>
    </source>
</evidence>
<keyword evidence="13" id="KW-0998">Cell outer membrane</keyword>
<organism evidence="18 19">
    <name type="scientific">Coprobacter secundus subsp. similis</name>
    <dbReference type="NCBI Taxonomy" id="2751153"/>
    <lineage>
        <taxon>Bacteria</taxon>
        <taxon>Pseudomonadati</taxon>
        <taxon>Bacteroidota</taxon>
        <taxon>Bacteroidia</taxon>
        <taxon>Bacteroidales</taxon>
        <taxon>Barnesiellaceae</taxon>
        <taxon>Coprobacter</taxon>
    </lineage>
</organism>
<dbReference type="GO" id="GO:0015288">
    <property type="term" value="F:porin activity"/>
    <property type="evidence" value="ECO:0007669"/>
    <property type="project" value="UniProtKB-KW"/>
</dbReference>
<dbReference type="KEGG" id="copr:Cop2CBH44_28250"/>
<dbReference type="InterPro" id="IPR003715">
    <property type="entry name" value="Poly_export_N"/>
</dbReference>
<dbReference type="AlphaFoldDB" id="A0A7G1I066"/>
<keyword evidence="10" id="KW-0626">Porin</keyword>
<dbReference type="InterPro" id="IPR054765">
    <property type="entry name" value="SLBB_dom"/>
</dbReference>
<keyword evidence="15" id="KW-1133">Transmembrane helix</keyword>
<protein>
    <submittedName>
        <fullName evidence="18">Polysaccharide export outer membrane protein</fullName>
    </submittedName>
</protein>